<reference evidence="2" key="1">
    <citation type="journal article" date="2022" name="Mol. Ecol. Resour.">
        <title>The genomes of chicory, endive, great burdock and yacon provide insights into Asteraceae palaeo-polyploidization history and plant inulin production.</title>
        <authorList>
            <person name="Fan W."/>
            <person name="Wang S."/>
            <person name="Wang H."/>
            <person name="Wang A."/>
            <person name="Jiang F."/>
            <person name="Liu H."/>
            <person name="Zhao H."/>
            <person name="Xu D."/>
            <person name="Zhang Y."/>
        </authorList>
    </citation>
    <scope>NUCLEOTIDE SEQUENCE [LARGE SCALE GENOMIC DNA]</scope>
    <source>
        <strain evidence="2">cv. Niubang</strain>
    </source>
</reference>
<proteinExistence type="predicted"/>
<comment type="caution">
    <text evidence="1">The sequence shown here is derived from an EMBL/GenBank/DDBJ whole genome shotgun (WGS) entry which is preliminary data.</text>
</comment>
<name>A0ACB8ZXL1_ARCLA</name>
<gene>
    <name evidence="1" type="ORF">L6452_28331</name>
</gene>
<keyword evidence="2" id="KW-1185">Reference proteome</keyword>
<evidence type="ECO:0000313" key="2">
    <source>
        <dbReference type="Proteomes" id="UP001055879"/>
    </source>
</evidence>
<protein>
    <submittedName>
        <fullName evidence="1">Uncharacterized protein</fullName>
    </submittedName>
</protein>
<dbReference type="Proteomes" id="UP001055879">
    <property type="component" value="Linkage Group LG09"/>
</dbReference>
<sequence>MEYTVSWYTPATMTSDIAQGNVAWFWKIWLEGSDFFKKAQVGVKSRFSLNLARRAESGCAIMSDGCFGPPPFGCARDVLSIGGVSDLVYEEQLALKFK</sequence>
<reference evidence="1 2" key="2">
    <citation type="journal article" date="2022" name="Mol. Ecol. Resour.">
        <title>The genomes of chicory, endive, great burdock and yacon provide insights into Asteraceae paleo-polyploidization history and plant inulin production.</title>
        <authorList>
            <person name="Fan W."/>
            <person name="Wang S."/>
            <person name="Wang H."/>
            <person name="Wang A."/>
            <person name="Jiang F."/>
            <person name="Liu H."/>
            <person name="Zhao H."/>
            <person name="Xu D."/>
            <person name="Zhang Y."/>
        </authorList>
    </citation>
    <scope>NUCLEOTIDE SEQUENCE [LARGE SCALE GENOMIC DNA]</scope>
    <source>
        <strain evidence="2">cv. Niubang</strain>
    </source>
</reference>
<evidence type="ECO:0000313" key="1">
    <source>
        <dbReference type="EMBL" id="KAI3702587.1"/>
    </source>
</evidence>
<accession>A0ACB8ZXL1</accession>
<dbReference type="EMBL" id="CM042055">
    <property type="protein sequence ID" value="KAI3702587.1"/>
    <property type="molecule type" value="Genomic_DNA"/>
</dbReference>
<organism evidence="1 2">
    <name type="scientific">Arctium lappa</name>
    <name type="common">Greater burdock</name>
    <name type="synonym">Lappa major</name>
    <dbReference type="NCBI Taxonomy" id="4217"/>
    <lineage>
        <taxon>Eukaryota</taxon>
        <taxon>Viridiplantae</taxon>
        <taxon>Streptophyta</taxon>
        <taxon>Embryophyta</taxon>
        <taxon>Tracheophyta</taxon>
        <taxon>Spermatophyta</taxon>
        <taxon>Magnoliopsida</taxon>
        <taxon>eudicotyledons</taxon>
        <taxon>Gunneridae</taxon>
        <taxon>Pentapetalae</taxon>
        <taxon>asterids</taxon>
        <taxon>campanulids</taxon>
        <taxon>Asterales</taxon>
        <taxon>Asteraceae</taxon>
        <taxon>Carduoideae</taxon>
        <taxon>Cardueae</taxon>
        <taxon>Arctiinae</taxon>
        <taxon>Arctium</taxon>
    </lineage>
</organism>